<dbReference type="STRING" id="455432.AWN90_37255"/>
<dbReference type="Proteomes" id="UP000076512">
    <property type="component" value="Unassembled WGS sequence"/>
</dbReference>
<proteinExistence type="predicted"/>
<protein>
    <submittedName>
        <fullName evidence="1">Glycosyl transferase</fullName>
    </submittedName>
</protein>
<sequence length="397" mass="41990">MSRYLFVVPPLVGHINPLVGVSAALTEQGHQVAWAGPPEMIRQLAGGETIAYPACGWDSETPPVQPLEYRSPAIGLKLLWEKVLVPLADAMAPGVSAAIADFVPDVLVVDQHAVAGALIAQRFGLPWATSATTPADLVDPLAGLPKVQAWLTDLVRDLRQRIGDPTAEDADPRFSPHLVLAFTTDALVGPDVEVGEQIRFVGPSVTARPSESDFPWDWLDPARQTVLITLGTICTTGVDRFLTAAAEAIAARAERLQAVIVDPGGVLGALGPNILVRPRVPQVPLLAKTDAVICHAGHNTVCESLWHGLPLVMAPIVNDESIVASQVVRAGAGIRVRFNRATTRHLGDAVDAVLTQPHYSQAAAQLQRSFRSAGGACAAAAELETFAARTVMPNPST</sequence>
<name>A0A164L0Z5_9NOCA</name>
<dbReference type="Gene3D" id="3.40.50.2000">
    <property type="entry name" value="Glycogen Phosphorylase B"/>
    <property type="match status" value="2"/>
</dbReference>
<gene>
    <name evidence="1" type="ORF">AWN90_37255</name>
</gene>
<dbReference type="SUPFAM" id="SSF53756">
    <property type="entry name" value="UDP-Glycosyltransferase/glycogen phosphorylase"/>
    <property type="match status" value="1"/>
</dbReference>
<keyword evidence="2" id="KW-1185">Reference proteome</keyword>
<dbReference type="GO" id="GO:0008194">
    <property type="term" value="F:UDP-glycosyltransferase activity"/>
    <property type="evidence" value="ECO:0007669"/>
    <property type="project" value="InterPro"/>
</dbReference>
<dbReference type="GO" id="GO:0017000">
    <property type="term" value="P:antibiotic biosynthetic process"/>
    <property type="evidence" value="ECO:0007669"/>
    <property type="project" value="UniProtKB-ARBA"/>
</dbReference>
<dbReference type="PANTHER" id="PTHR48050:SF13">
    <property type="entry name" value="STEROL 3-BETA-GLUCOSYLTRANSFERASE UGT80A2"/>
    <property type="match status" value="1"/>
</dbReference>
<dbReference type="Pfam" id="PF00201">
    <property type="entry name" value="UDPGT"/>
    <property type="match status" value="1"/>
</dbReference>
<reference evidence="1 2" key="1">
    <citation type="submission" date="2016-04" db="EMBL/GenBank/DDBJ databases">
        <authorList>
            <person name="Evans L.H."/>
            <person name="Alamgir A."/>
            <person name="Owens N."/>
            <person name="Weber N.D."/>
            <person name="Virtaneva K."/>
            <person name="Barbian K."/>
            <person name="Babar A."/>
            <person name="Rosenke K."/>
        </authorList>
    </citation>
    <scope>NUCLEOTIDE SEQUENCE [LARGE SCALE GENOMIC DNA]</scope>
    <source>
        <strain evidence="1 2">IFM 0406</strain>
    </source>
</reference>
<comment type="caution">
    <text evidence="1">The sequence shown here is derived from an EMBL/GenBank/DDBJ whole genome shotgun (WGS) entry which is preliminary data.</text>
</comment>
<evidence type="ECO:0000313" key="2">
    <source>
        <dbReference type="Proteomes" id="UP000076512"/>
    </source>
</evidence>
<dbReference type="AlphaFoldDB" id="A0A164L0Z5"/>
<accession>A0A164L0Z5</accession>
<dbReference type="CDD" id="cd03784">
    <property type="entry name" value="GT1_Gtf-like"/>
    <property type="match status" value="1"/>
</dbReference>
<dbReference type="InterPro" id="IPR050426">
    <property type="entry name" value="Glycosyltransferase_28"/>
</dbReference>
<dbReference type="PANTHER" id="PTHR48050">
    <property type="entry name" value="STEROL 3-BETA-GLUCOSYLTRANSFERASE"/>
    <property type="match status" value="1"/>
</dbReference>
<dbReference type="EMBL" id="LWGR01000010">
    <property type="protein sequence ID" value="KZM71909.1"/>
    <property type="molecule type" value="Genomic_DNA"/>
</dbReference>
<dbReference type="RefSeq" id="WP_067592916.1">
    <property type="nucleotide sequence ID" value="NZ_JABMCZ010000001.1"/>
</dbReference>
<organism evidence="1 2">
    <name type="scientific">Nocardia terpenica</name>
    <dbReference type="NCBI Taxonomy" id="455432"/>
    <lineage>
        <taxon>Bacteria</taxon>
        <taxon>Bacillati</taxon>
        <taxon>Actinomycetota</taxon>
        <taxon>Actinomycetes</taxon>
        <taxon>Mycobacteriales</taxon>
        <taxon>Nocardiaceae</taxon>
        <taxon>Nocardia</taxon>
    </lineage>
</organism>
<evidence type="ECO:0000313" key="1">
    <source>
        <dbReference type="EMBL" id="KZM71909.1"/>
    </source>
</evidence>
<dbReference type="InterPro" id="IPR002213">
    <property type="entry name" value="UDP_glucos_trans"/>
</dbReference>
<keyword evidence="1" id="KW-0808">Transferase</keyword>
<dbReference type="OrthoDB" id="6620093at2"/>